<dbReference type="RefSeq" id="WP_230304209.1">
    <property type="nucleotide sequence ID" value="NZ_CAKKMG010000158.1"/>
</dbReference>
<protein>
    <submittedName>
        <fullName evidence="1">Uncharacterized protein</fullName>
    </submittedName>
</protein>
<evidence type="ECO:0000313" key="1">
    <source>
        <dbReference type="EMBL" id="CAH0314978.1"/>
    </source>
</evidence>
<dbReference type="EMBL" id="CAKKMG010000158">
    <property type="protein sequence ID" value="CAH0314978.1"/>
    <property type="molecule type" value="Genomic_DNA"/>
</dbReference>
<evidence type="ECO:0000313" key="2">
    <source>
        <dbReference type="Proteomes" id="UP000789326"/>
    </source>
</evidence>
<organism evidence="1 2">
    <name type="scientific">Peribacillus simplex</name>
    <dbReference type="NCBI Taxonomy" id="1478"/>
    <lineage>
        <taxon>Bacteria</taxon>
        <taxon>Bacillati</taxon>
        <taxon>Bacillota</taxon>
        <taxon>Bacilli</taxon>
        <taxon>Bacillales</taxon>
        <taxon>Bacillaceae</taxon>
        <taxon>Peribacillus</taxon>
    </lineage>
</organism>
<dbReference type="Proteomes" id="UP000789326">
    <property type="component" value="Unassembled WGS sequence"/>
</dbReference>
<accession>A0A9W4PKF6</accession>
<comment type="caution">
    <text evidence="1">The sequence shown here is derived from an EMBL/GenBank/DDBJ whole genome shotgun (WGS) entry which is preliminary data.</text>
</comment>
<proteinExistence type="predicted"/>
<reference evidence="1" key="1">
    <citation type="submission" date="2021-11" db="EMBL/GenBank/DDBJ databases">
        <authorList>
            <person name="Bulgarelli D."/>
        </authorList>
    </citation>
    <scope>NUCLEOTIDE SEQUENCE</scope>
    <source>
        <strain evidence="1">Bi133</strain>
    </source>
</reference>
<gene>
    <name evidence="1" type="ORF">SRABI133_05098</name>
</gene>
<name>A0A9W4PKF6_9BACI</name>
<dbReference type="AlphaFoldDB" id="A0A9W4PKF6"/>
<sequence>MKIETDVESLYQKMVKGHSLDINHKMIQLVDKEKSAIYFASLQKDFDVVKRVVQALSGSLLLMQLGVKQDVSLTVSTAKESLVETTKRIKEVVVPLGLKIHFDHLMYSVQALNKIFAKYSLAEDIYFMNERQLEEIQRALDLANSYLKKSSTFSMGMGMISLETSCFCGAH</sequence>